<feature type="region of interest" description="Disordered" evidence="1">
    <location>
        <begin position="289"/>
        <end position="319"/>
    </location>
</feature>
<reference evidence="3" key="2">
    <citation type="submission" date="2009-11" db="EMBL/GenBank/DDBJ databases">
        <title>The Genome Sequence of Allomyces macrogynus strain ATCC 38327.</title>
        <authorList>
            <consortium name="The Broad Institute Genome Sequencing Platform"/>
            <person name="Russ C."/>
            <person name="Cuomo C."/>
            <person name="Shea T."/>
            <person name="Young S.K."/>
            <person name="Zeng Q."/>
            <person name="Koehrsen M."/>
            <person name="Haas B."/>
            <person name="Borodovsky M."/>
            <person name="Guigo R."/>
            <person name="Alvarado L."/>
            <person name="Berlin A."/>
            <person name="Borenstein D."/>
            <person name="Chen Z."/>
            <person name="Engels R."/>
            <person name="Freedman E."/>
            <person name="Gellesch M."/>
            <person name="Goldberg J."/>
            <person name="Griggs A."/>
            <person name="Gujja S."/>
            <person name="Heiman D."/>
            <person name="Hepburn T."/>
            <person name="Howarth C."/>
            <person name="Jen D."/>
            <person name="Larson L."/>
            <person name="Lewis B."/>
            <person name="Mehta T."/>
            <person name="Park D."/>
            <person name="Pearson M."/>
            <person name="Roberts A."/>
            <person name="Saif S."/>
            <person name="Shenoy N."/>
            <person name="Sisk P."/>
            <person name="Stolte C."/>
            <person name="Sykes S."/>
            <person name="Walk T."/>
            <person name="White J."/>
            <person name="Yandava C."/>
            <person name="Burger G."/>
            <person name="Gray M.W."/>
            <person name="Holland P.W.H."/>
            <person name="King N."/>
            <person name="Lang F.B.F."/>
            <person name="Roger A.J."/>
            <person name="Ruiz-Trillo I."/>
            <person name="Lander E."/>
            <person name="Nusbaum C."/>
        </authorList>
    </citation>
    <scope>NUCLEOTIDE SEQUENCE [LARGE SCALE GENOMIC DNA]</scope>
    <source>
        <strain evidence="3">ATCC 38327</strain>
    </source>
</reference>
<dbReference type="OrthoDB" id="10522816at2759"/>
<evidence type="ECO:0008006" key="4">
    <source>
        <dbReference type="Google" id="ProtNLM"/>
    </source>
</evidence>
<evidence type="ECO:0000256" key="1">
    <source>
        <dbReference type="SAM" id="MobiDB-lite"/>
    </source>
</evidence>
<proteinExistence type="predicted"/>
<dbReference type="VEuPathDB" id="FungiDB:AMAG_19971"/>
<keyword evidence="3" id="KW-1185">Reference proteome</keyword>
<dbReference type="Proteomes" id="UP000054350">
    <property type="component" value="Unassembled WGS sequence"/>
</dbReference>
<reference evidence="2 3" key="1">
    <citation type="submission" date="2009-11" db="EMBL/GenBank/DDBJ databases">
        <title>Annotation of Allomyces macrogynus ATCC 38327.</title>
        <authorList>
            <consortium name="The Broad Institute Genome Sequencing Platform"/>
            <person name="Russ C."/>
            <person name="Cuomo C."/>
            <person name="Burger G."/>
            <person name="Gray M.W."/>
            <person name="Holland P.W.H."/>
            <person name="King N."/>
            <person name="Lang F.B.F."/>
            <person name="Roger A.J."/>
            <person name="Ruiz-Trillo I."/>
            <person name="Young S.K."/>
            <person name="Zeng Q."/>
            <person name="Gargeya S."/>
            <person name="Fitzgerald M."/>
            <person name="Haas B."/>
            <person name="Abouelleil A."/>
            <person name="Alvarado L."/>
            <person name="Arachchi H.M."/>
            <person name="Berlin A."/>
            <person name="Chapman S.B."/>
            <person name="Gearin G."/>
            <person name="Goldberg J."/>
            <person name="Griggs A."/>
            <person name="Gujja S."/>
            <person name="Hansen M."/>
            <person name="Heiman D."/>
            <person name="Howarth C."/>
            <person name="Larimer J."/>
            <person name="Lui A."/>
            <person name="MacDonald P.J.P."/>
            <person name="McCowen C."/>
            <person name="Montmayeur A."/>
            <person name="Murphy C."/>
            <person name="Neiman D."/>
            <person name="Pearson M."/>
            <person name="Priest M."/>
            <person name="Roberts A."/>
            <person name="Saif S."/>
            <person name="Shea T."/>
            <person name="Sisk P."/>
            <person name="Stolte C."/>
            <person name="Sykes S."/>
            <person name="Wortman J."/>
            <person name="Nusbaum C."/>
            <person name="Birren B."/>
        </authorList>
    </citation>
    <scope>NUCLEOTIDE SEQUENCE [LARGE SCALE GENOMIC DNA]</scope>
    <source>
        <strain evidence="2 3">ATCC 38327</strain>
    </source>
</reference>
<organism evidence="2 3">
    <name type="scientific">Allomyces macrogynus (strain ATCC 38327)</name>
    <name type="common">Allomyces javanicus var. macrogynus</name>
    <dbReference type="NCBI Taxonomy" id="578462"/>
    <lineage>
        <taxon>Eukaryota</taxon>
        <taxon>Fungi</taxon>
        <taxon>Fungi incertae sedis</taxon>
        <taxon>Blastocladiomycota</taxon>
        <taxon>Blastocladiomycetes</taxon>
        <taxon>Blastocladiales</taxon>
        <taxon>Blastocladiaceae</taxon>
        <taxon>Allomyces</taxon>
    </lineage>
</organism>
<accession>A0A0L0T3B3</accession>
<evidence type="ECO:0000313" key="2">
    <source>
        <dbReference type="EMBL" id="KNE69165.1"/>
    </source>
</evidence>
<evidence type="ECO:0000313" key="3">
    <source>
        <dbReference type="Proteomes" id="UP000054350"/>
    </source>
</evidence>
<protein>
    <recommendedName>
        <fullName evidence="4">USP8 dimerisation domain-containing protein</fullName>
    </recommendedName>
</protein>
<dbReference type="AlphaFoldDB" id="A0A0L0T3B3"/>
<dbReference type="EMBL" id="GG745359">
    <property type="protein sequence ID" value="KNE69165.1"/>
    <property type="molecule type" value="Genomic_DNA"/>
</dbReference>
<feature type="compositionally biased region" description="Polar residues" evidence="1">
    <location>
        <begin position="195"/>
        <end position="207"/>
    </location>
</feature>
<feature type="compositionally biased region" description="Low complexity" evidence="1">
    <location>
        <begin position="140"/>
        <end position="192"/>
    </location>
</feature>
<name>A0A0L0T3B3_ALLM3</name>
<sequence length="319" mass="33552">MPGPIAPPSTDPAVLDAAVSEYITKLSADIRAMTIPPRPSALVVAKKLLVDAMDCDARHDYASAFRHYLQYATIVIEILPKVTLTAETRPQYKFLHDRIPTVLDRSETLRDLLMRTKRHELIAAANAAAAARSAAAPVSTPPVALATPKPIHPPARSSSYRTPPPTSVSTPLSASPRAGQLSLAPLTSLPPARKSSMSPGTAYVSPTSPAPYALGPPADAPNGVHIRRPAPANGAGVPARTISLEQIANGNGNGYHRSAHDVIQASMAANIGRGLRTQSILDPRAWGGQYLSSLSADPDPNAPTTPPGSRPPRPGTYRS</sequence>
<gene>
    <name evidence="2" type="ORF">AMAG_19971</name>
</gene>
<feature type="region of interest" description="Disordered" evidence="1">
    <location>
        <begin position="140"/>
        <end position="236"/>
    </location>
</feature>
<feature type="compositionally biased region" description="Pro residues" evidence="1">
    <location>
        <begin position="300"/>
        <end position="319"/>
    </location>
</feature>